<dbReference type="Proteomes" id="UP000286806">
    <property type="component" value="Unassembled WGS sequence"/>
</dbReference>
<sequence>MLSSPYIAEQSSVSIIMLKVLAALVPGIAVYVWLFGPAILVTLTLASVTALVLETIAVRLRGWPAKPFLMDGSALVTAWLLALSLPPIAPWWLIVVGTFFAIVVAKHLYGGLGNNLFNPAMVGYAVLIISFPVQMTQWSAPLSLAGAHLSLLDSAQYIFTGILPDGLKLDAISSATPLDTLRTQLQLEHTVREITRLPIFGNLGGTGGEAVVLMFLLGGLYLWLARIITWHIPAAFIAGLWITGGLFHISDPDRYISPWFHLATGGVMLGAFFIATDPVTGATTPRGKLIFGAGIGILTYLIRTLGGYPDGVAFAVLLMNIMVPLIDAYTQPKVYGHKQKEPAE</sequence>
<comment type="caution">
    <text evidence="11">The sequence shown here is derived from an EMBL/GenBank/DDBJ whole genome shotgun (WGS) entry which is preliminary data.</text>
</comment>
<evidence type="ECO:0000256" key="9">
    <source>
        <dbReference type="ARBA" id="ARBA00023136"/>
    </source>
</evidence>
<proteinExistence type="inferred from homology"/>
<comment type="function">
    <text evidence="10">Part of a membrane-bound complex that couples electron transfer with translocation of ions across the membrane.</text>
</comment>
<evidence type="ECO:0000256" key="3">
    <source>
        <dbReference type="ARBA" id="ARBA00022630"/>
    </source>
</evidence>
<gene>
    <name evidence="10" type="primary">rnfD</name>
    <name evidence="11" type="ORF">SFMTTN_0313</name>
</gene>
<feature type="transmembrane region" description="Helical" evidence="10">
    <location>
        <begin position="38"/>
        <end position="56"/>
    </location>
</feature>
<protein>
    <recommendedName>
        <fullName evidence="10">Ion-translocating oxidoreductase complex subunit D</fullName>
        <ecNumber evidence="10">7.-.-.-</ecNumber>
    </recommendedName>
    <alternativeName>
        <fullName evidence="10">Rnf electron transport complex subunit D</fullName>
    </alternativeName>
</protein>
<feature type="transmembrane region" description="Helical" evidence="10">
    <location>
        <begin position="255"/>
        <end position="275"/>
    </location>
</feature>
<feature type="transmembrane region" description="Helical" evidence="10">
    <location>
        <begin position="312"/>
        <end position="330"/>
    </location>
</feature>
<dbReference type="GO" id="GO:0022900">
    <property type="term" value="P:electron transport chain"/>
    <property type="evidence" value="ECO:0007669"/>
    <property type="project" value="UniProtKB-UniRule"/>
</dbReference>
<reference evidence="11 12" key="1">
    <citation type="journal article" date="2019" name="Front. Microbiol.">
        <title>Genomes of Neutrophilic Sulfur-Oxidizing Chemolithoautotrophs Representing 9 Proteobacterial Species From 8 Genera.</title>
        <authorList>
            <person name="Watanabe T."/>
            <person name="Kojima H."/>
            <person name="Umezawa K."/>
            <person name="Hori C."/>
            <person name="Takasuka T.E."/>
            <person name="Kato Y."/>
            <person name="Fukui M."/>
        </authorList>
    </citation>
    <scope>NUCLEOTIDE SEQUENCE [LARGE SCALE GENOMIC DNA]</scope>
    <source>
        <strain evidence="11 12">TTN</strain>
    </source>
</reference>
<dbReference type="NCBIfam" id="NF002011">
    <property type="entry name" value="PRK00816.1"/>
    <property type="match status" value="1"/>
</dbReference>
<evidence type="ECO:0000256" key="6">
    <source>
        <dbReference type="ARBA" id="ARBA00022967"/>
    </source>
</evidence>
<feature type="modified residue" description="FMN phosphoryl threonine" evidence="10">
    <location>
        <position position="176"/>
    </location>
</feature>
<dbReference type="PANTHER" id="PTHR30578:SF0">
    <property type="entry name" value="ION-TRANSLOCATING OXIDOREDUCTASE COMPLEX SUBUNIT D"/>
    <property type="match status" value="1"/>
</dbReference>
<dbReference type="HAMAP" id="MF_00462">
    <property type="entry name" value="RsxD_RnfD"/>
    <property type="match status" value="1"/>
</dbReference>
<organism evidence="11 12">
    <name type="scientific">Sulfuriferula multivorans</name>
    <dbReference type="NCBI Taxonomy" id="1559896"/>
    <lineage>
        <taxon>Bacteria</taxon>
        <taxon>Pseudomonadati</taxon>
        <taxon>Pseudomonadota</taxon>
        <taxon>Betaproteobacteria</taxon>
        <taxon>Nitrosomonadales</taxon>
        <taxon>Sulfuricellaceae</taxon>
        <taxon>Sulfuriferula</taxon>
    </lineage>
</organism>
<feature type="transmembrane region" description="Helical" evidence="10">
    <location>
        <begin position="287"/>
        <end position="306"/>
    </location>
</feature>
<evidence type="ECO:0000256" key="4">
    <source>
        <dbReference type="ARBA" id="ARBA00022643"/>
    </source>
</evidence>
<dbReference type="EMBL" id="BGOW01000002">
    <property type="protein sequence ID" value="GBL44516.1"/>
    <property type="molecule type" value="Genomic_DNA"/>
</dbReference>
<name>A0A401JAE4_9PROT</name>
<comment type="cofactor">
    <cofactor evidence="10">
        <name>FMN</name>
        <dbReference type="ChEBI" id="CHEBI:58210"/>
    </cofactor>
</comment>
<keyword evidence="12" id="KW-1185">Reference proteome</keyword>
<keyword evidence="6 10" id="KW-1278">Translocase</keyword>
<comment type="subunit">
    <text evidence="10">The complex is composed of six subunits: RnfA, RnfB, RnfC, RnfD, RnfE and RnfG.</text>
</comment>
<dbReference type="RefSeq" id="WP_124703363.1">
    <property type="nucleotide sequence ID" value="NZ_BGOW01000002.1"/>
</dbReference>
<dbReference type="PANTHER" id="PTHR30578">
    <property type="entry name" value="ELECTRON TRANSPORT COMPLEX PROTEIN RNFD"/>
    <property type="match status" value="1"/>
</dbReference>
<keyword evidence="3 10" id="KW-0285">Flavoprotein</keyword>
<evidence type="ECO:0000313" key="12">
    <source>
        <dbReference type="Proteomes" id="UP000286806"/>
    </source>
</evidence>
<keyword evidence="1 10" id="KW-0813">Transport</keyword>
<keyword evidence="9 10" id="KW-0472">Membrane</keyword>
<dbReference type="InterPro" id="IPR004338">
    <property type="entry name" value="NqrB/RnfD"/>
</dbReference>
<feature type="transmembrane region" description="Helical" evidence="10">
    <location>
        <begin position="116"/>
        <end position="135"/>
    </location>
</feature>
<feature type="transmembrane region" description="Helical" evidence="10">
    <location>
        <begin position="230"/>
        <end position="249"/>
    </location>
</feature>
<keyword evidence="10" id="KW-0997">Cell inner membrane</keyword>
<keyword evidence="4 10" id="KW-0288">FMN</keyword>
<keyword evidence="10" id="KW-1003">Cell membrane</keyword>
<dbReference type="GO" id="GO:0005886">
    <property type="term" value="C:plasma membrane"/>
    <property type="evidence" value="ECO:0007669"/>
    <property type="project" value="UniProtKB-SubCell"/>
</dbReference>
<keyword evidence="8 10" id="KW-1133">Transmembrane helix</keyword>
<dbReference type="NCBIfam" id="TIGR01946">
    <property type="entry name" value="rnfD"/>
    <property type="match status" value="1"/>
</dbReference>
<comment type="subcellular location">
    <subcellularLocation>
        <location evidence="10">Cell inner membrane</location>
        <topology evidence="10">Multi-pass membrane protein</topology>
    </subcellularLocation>
</comment>
<dbReference type="Pfam" id="PF03116">
    <property type="entry name" value="NQR2_RnfD_RnfE"/>
    <property type="match status" value="1"/>
</dbReference>
<feature type="transmembrane region" description="Helical" evidence="10">
    <location>
        <begin position="91"/>
        <end position="109"/>
    </location>
</feature>
<evidence type="ECO:0000256" key="5">
    <source>
        <dbReference type="ARBA" id="ARBA00022692"/>
    </source>
</evidence>
<dbReference type="AlphaFoldDB" id="A0A401JAE4"/>
<evidence type="ECO:0000256" key="10">
    <source>
        <dbReference type="HAMAP-Rule" id="MF_00462"/>
    </source>
</evidence>
<keyword evidence="2 10" id="KW-0597">Phosphoprotein</keyword>
<evidence type="ECO:0000256" key="1">
    <source>
        <dbReference type="ARBA" id="ARBA00022448"/>
    </source>
</evidence>
<feature type="transmembrane region" description="Helical" evidence="10">
    <location>
        <begin position="199"/>
        <end position="223"/>
    </location>
</feature>
<keyword evidence="5 10" id="KW-0812">Transmembrane</keyword>
<comment type="similarity">
    <text evidence="10">Belongs to the NqrB/RnfD family.</text>
</comment>
<dbReference type="EC" id="7.-.-.-" evidence="10"/>
<accession>A0A401JAE4</accession>
<dbReference type="GO" id="GO:0055085">
    <property type="term" value="P:transmembrane transport"/>
    <property type="evidence" value="ECO:0007669"/>
    <property type="project" value="InterPro"/>
</dbReference>
<dbReference type="InterPro" id="IPR011303">
    <property type="entry name" value="RnfD_bac"/>
</dbReference>
<dbReference type="OrthoDB" id="9776359at2"/>
<evidence type="ECO:0000256" key="8">
    <source>
        <dbReference type="ARBA" id="ARBA00022989"/>
    </source>
</evidence>
<keyword evidence="7 10" id="KW-0249">Electron transport</keyword>
<evidence type="ECO:0000313" key="11">
    <source>
        <dbReference type="EMBL" id="GBL44516.1"/>
    </source>
</evidence>
<feature type="transmembrane region" description="Helical" evidence="10">
    <location>
        <begin position="12"/>
        <end position="32"/>
    </location>
</feature>
<evidence type="ECO:0000256" key="2">
    <source>
        <dbReference type="ARBA" id="ARBA00022553"/>
    </source>
</evidence>
<evidence type="ECO:0000256" key="7">
    <source>
        <dbReference type="ARBA" id="ARBA00022982"/>
    </source>
</evidence>